<dbReference type="InterPro" id="IPR014036">
    <property type="entry name" value="DeoR-like_C"/>
</dbReference>
<sequence>MYSQPSASPEKSSPSLDEYLSIGFYSHRYLSKRNLRVNMSKRNTPQRRHNILALLNEQGEVSVDELAKRFETSEVTVRKDLAALESNGLLLRRYGGAVPMPQELIGEPGQPVSRHKQAIARAAVKRIREHARIIIDSGSTTAAMIPELGQQPGLVVMTNSLHVANALGELEHEPVLLMTGGTWDPHSESFQGQVAEQVLRSYDFDQLFIGADGIDLMRGTTTFNELLGLSRVMAEVAREVIVMVEADKVGRKIPNLELPWSSVHTLITDDRLPQEARDHIQARGVTLICAAVS</sequence>
<dbReference type="FunFam" id="3.40.50.1360:FF:000006">
    <property type="entry name" value="Glucitol operon repressor"/>
    <property type="match status" value="1"/>
</dbReference>
<dbReference type="InterPro" id="IPR037171">
    <property type="entry name" value="NagB/RpiA_transferase-like"/>
</dbReference>
<dbReference type="STRING" id="89065.SAMN05216605_1186"/>
<evidence type="ECO:0000313" key="6">
    <source>
        <dbReference type="Proteomes" id="UP000182894"/>
    </source>
</evidence>
<keyword evidence="3" id="KW-0804">Transcription</keyword>
<keyword evidence="1" id="KW-0805">Transcription regulation</keyword>
<organism evidence="5 6">
    <name type="scientific">Pseudomonas abietaniphila</name>
    <dbReference type="NCBI Taxonomy" id="89065"/>
    <lineage>
        <taxon>Bacteria</taxon>
        <taxon>Pseudomonadati</taxon>
        <taxon>Pseudomonadota</taxon>
        <taxon>Gammaproteobacteria</taxon>
        <taxon>Pseudomonadales</taxon>
        <taxon>Pseudomonadaceae</taxon>
        <taxon>Pseudomonas</taxon>
    </lineage>
</organism>
<gene>
    <name evidence="5" type="ORF">SAMN05216605_1186</name>
</gene>
<evidence type="ECO:0000259" key="4">
    <source>
        <dbReference type="PROSITE" id="PS51000"/>
    </source>
</evidence>
<dbReference type="Proteomes" id="UP000182894">
    <property type="component" value="Unassembled WGS sequence"/>
</dbReference>
<dbReference type="InterPro" id="IPR011991">
    <property type="entry name" value="ArsR-like_HTH"/>
</dbReference>
<feature type="domain" description="HTH deoR-type" evidence="4">
    <location>
        <begin position="44"/>
        <end position="99"/>
    </location>
</feature>
<dbReference type="SMART" id="SM00420">
    <property type="entry name" value="HTH_DEOR"/>
    <property type="match status" value="1"/>
</dbReference>
<keyword evidence="6" id="KW-1185">Reference proteome</keyword>
<dbReference type="CDD" id="cd00090">
    <property type="entry name" value="HTH_ARSR"/>
    <property type="match status" value="1"/>
</dbReference>
<dbReference type="Gene3D" id="3.40.50.1360">
    <property type="match status" value="1"/>
</dbReference>
<dbReference type="SUPFAM" id="SSF100950">
    <property type="entry name" value="NagB/RpiA/CoA transferase-like"/>
    <property type="match status" value="1"/>
</dbReference>
<dbReference type="SMART" id="SM01134">
    <property type="entry name" value="DeoRC"/>
    <property type="match status" value="1"/>
</dbReference>
<dbReference type="InterPro" id="IPR001034">
    <property type="entry name" value="DeoR_HTH"/>
</dbReference>
<dbReference type="PROSITE" id="PS00894">
    <property type="entry name" value="HTH_DEOR_1"/>
    <property type="match status" value="1"/>
</dbReference>
<dbReference type="SUPFAM" id="SSF46785">
    <property type="entry name" value="Winged helix' DNA-binding domain"/>
    <property type="match status" value="1"/>
</dbReference>
<evidence type="ECO:0000256" key="3">
    <source>
        <dbReference type="ARBA" id="ARBA00023163"/>
    </source>
</evidence>
<dbReference type="Pfam" id="PF08220">
    <property type="entry name" value="HTH_DeoR"/>
    <property type="match status" value="1"/>
</dbReference>
<evidence type="ECO:0000256" key="1">
    <source>
        <dbReference type="ARBA" id="ARBA00023015"/>
    </source>
</evidence>
<dbReference type="InterPro" id="IPR018356">
    <property type="entry name" value="Tscrpt_reg_HTH_DeoR_CS"/>
</dbReference>
<protein>
    <submittedName>
        <fullName evidence="5">Transcriptional regulator, DeoR family</fullName>
    </submittedName>
</protein>
<dbReference type="PANTHER" id="PTHR30363:SF44">
    <property type="entry name" value="AGA OPERON TRANSCRIPTIONAL REPRESSOR-RELATED"/>
    <property type="match status" value="1"/>
</dbReference>
<dbReference type="AlphaFoldDB" id="A0A1G8NX28"/>
<dbReference type="InterPro" id="IPR036390">
    <property type="entry name" value="WH_DNA-bd_sf"/>
</dbReference>
<keyword evidence="2" id="KW-0238">DNA-binding</keyword>
<dbReference type="PRINTS" id="PR00037">
    <property type="entry name" value="HTHLACR"/>
</dbReference>
<dbReference type="InterPro" id="IPR036388">
    <property type="entry name" value="WH-like_DNA-bd_sf"/>
</dbReference>
<name>A0A1G8NX28_9PSED</name>
<dbReference type="Gene3D" id="1.10.10.10">
    <property type="entry name" value="Winged helix-like DNA-binding domain superfamily/Winged helix DNA-binding domain"/>
    <property type="match status" value="1"/>
</dbReference>
<evidence type="ECO:0000256" key="2">
    <source>
        <dbReference type="ARBA" id="ARBA00023125"/>
    </source>
</evidence>
<proteinExistence type="predicted"/>
<dbReference type="Pfam" id="PF00455">
    <property type="entry name" value="DeoRC"/>
    <property type="match status" value="1"/>
</dbReference>
<dbReference type="GO" id="GO:0003677">
    <property type="term" value="F:DNA binding"/>
    <property type="evidence" value="ECO:0007669"/>
    <property type="project" value="UniProtKB-KW"/>
</dbReference>
<dbReference type="PROSITE" id="PS51000">
    <property type="entry name" value="HTH_DEOR_2"/>
    <property type="match status" value="1"/>
</dbReference>
<dbReference type="EMBL" id="FNCO01000018">
    <property type="protein sequence ID" value="SDI84841.1"/>
    <property type="molecule type" value="Genomic_DNA"/>
</dbReference>
<evidence type="ECO:0000313" key="5">
    <source>
        <dbReference type="EMBL" id="SDI84841.1"/>
    </source>
</evidence>
<dbReference type="PANTHER" id="PTHR30363">
    <property type="entry name" value="HTH-TYPE TRANSCRIPTIONAL REGULATOR SRLR-RELATED"/>
    <property type="match status" value="1"/>
</dbReference>
<reference evidence="6" key="1">
    <citation type="submission" date="2016-10" db="EMBL/GenBank/DDBJ databases">
        <authorList>
            <person name="Varghese N."/>
            <person name="Submissions S."/>
        </authorList>
    </citation>
    <scope>NUCLEOTIDE SEQUENCE [LARGE SCALE GENOMIC DNA]</scope>
    <source>
        <strain evidence="6">ATCC 700689</strain>
    </source>
</reference>
<accession>A0A1G8NX28</accession>
<dbReference type="InterPro" id="IPR050313">
    <property type="entry name" value="Carb_Metab_HTH_regulators"/>
</dbReference>
<dbReference type="GO" id="GO:0003700">
    <property type="term" value="F:DNA-binding transcription factor activity"/>
    <property type="evidence" value="ECO:0007669"/>
    <property type="project" value="InterPro"/>
</dbReference>